<comment type="similarity">
    <text evidence="6">Belongs to the peroxiredoxin family. Prx5 subfamily.</text>
</comment>
<dbReference type="EC" id="1.11.1.27" evidence="6"/>
<dbReference type="PROSITE" id="PS51352">
    <property type="entry name" value="THIOREDOXIN_2"/>
    <property type="match status" value="1"/>
</dbReference>
<reference evidence="8 9" key="1">
    <citation type="submission" date="2019-01" db="EMBL/GenBank/DDBJ databases">
        <title>Genomic insights into a novel species Rhodoferax sp.</title>
        <authorList>
            <person name="Jin L."/>
        </authorList>
    </citation>
    <scope>NUCLEOTIDE SEQUENCE [LARGE SCALE GENOMIC DNA]</scope>
    <source>
        <strain evidence="8 9">CHu59-6-5</strain>
    </source>
</reference>
<dbReference type="KEGG" id="rhf:EUB48_20160"/>
<dbReference type="GO" id="GO:0034599">
    <property type="term" value="P:cellular response to oxidative stress"/>
    <property type="evidence" value="ECO:0007669"/>
    <property type="project" value="InterPro"/>
</dbReference>
<dbReference type="EMBL" id="CP035503">
    <property type="protein sequence ID" value="QDL39376.1"/>
    <property type="molecule type" value="Genomic_DNA"/>
</dbReference>
<keyword evidence="4 6" id="KW-0676">Redox-active center</keyword>
<feature type="active site" description="Cysteine sulfenic acid (-SOH) intermediate" evidence="5">
    <location>
        <position position="55"/>
    </location>
</feature>
<keyword evidence="2 6" id="KW-0049">Antioxidant</keyword>
<dbReference type="SUPFAM" id="SSF52833">
    <property type="entry name" value="Thioredoxin-like"/>
    <property type="match status" value="1"/>
</dbReference>
<protein>
    <recommendedName>
        <fullName evidence="6">Glutathione-dependent peroxiredoxin</fullName>
        <ecNumber evidence="6">1.11.1.27</ecNumber>
    </recommendedName>
</protein>
<evidence type="ECO:0000256" key="1">
    <source>
        <dbReference type="ARBA" id="ARBA00022559"/>
    </source>
</evidence>
<feature type="domain" description="Thioredoxin" evidence="7">
    <location>
        <begin position="2"/>
        <end position="168"/>
    </location>
</feature>
<dbReference type="GO" id="GO:0042744">
    <property type="term" value="P:hydrogen peroxide catabolic process"/>
    <property type="evidence" value="ECO:0007669"/>
    <property type="project" value="TreeGrafter"/>
</dbReference>
<dbReference type="GO" id="GO:0045454">
    <property type="term" value="P:cell redox homeostasis"/>
    <property type="evidence" value="ECO:0007669"/>
    <property type="project" value="TreeGrafter"/>
</dbReference>
<name>A0A515DG27_9BURK</name>
<evidence type="ECO:0000256" key="3">
    <source>
        <dbReference type="ARBA" id="ARBA00023002"/>
    </source>
</evidence>
<dbReference type="InterPro" id="IPR037944">
    <property type="entry name" value="PRX5-like"/>
</dbReference>
<proteinExistence type="inferred from homology"/>
<dbReference type="Pfam" id="PF08534">
    <property type="entry name" value="Redoxin"/>
    <property type="match status" value="1"/>
</dbReference>
<dbReference type="RefSeq" id="WP_142820854.1">
    <property type="nucleotide sequence ID" value="NZ_CP035503.1"/>
</dbReference>
<evidence type="ECO:0000313" key="9">
    <source>
        <dbReference type="Proteomes" id="UP000316798"/>
    </source>
</evidence>
<dbReference type="GO" id="GO:0008379">
    <property type="term" value="F:thioredoxin peroxidase activity"/>
    <property type="evidence" value="ECO:0007669"/>
    <property type="project" value="InterPro"/>
</dbReference>
<dbReference type="OrthoDB" id="9800621at2"/>
<evidence type="ECO:0000259" key="7">
    <source>
        <dbReference type="PROSITE" id="PS51352"/>
    </source>
</evidence>
<evidence type="ECO:0000256" key="4">
    <source>
        <dbReference type="ARBA" id="ARBA00023284"/>
    </source>
</evidence>
<gene>
    <name evidence="8" type="ORF">EUB48_20160</name>
</gene>
<dbReference type="InterPro" id="IPR013766">
    <property type="entry name" value="Thioredoxin_domain"/>
</dbReference>
<comment type="function">
    <text evidence="6">Thiol-specific peroxidase that catalyzes the reduction of hydrogen peroxide and organic hydroperoxides to water and alcohols, respectively. Plays a role in cell protection against oxidative stress by detoxifying peroxides.</text>
</comment>
<dbReference type="PANTHER" id="PTHR10430:SF16">
    <property type="entry name" value="PEROXIREDOXIN-5, MITOCHONDRIAL"/>
    <property type="match status" value="1"/>
</dbReference>
<keyword evidence="9" id="KW-1185">Reference proteome</keyword>
<organism evidence="8 9">
    <name type="scientific">Rhodoferax sediminis</name>
    <dbReference type="NCBI Taxonomy" id="2509614"/>
    <lineage>
        <taxon>Bacteria</taxon>
        <taxon>Pseudomonadati</taxon>
        <taxon>Pseudomonadota</taxon>
        <taxon>Betaproteobacteria</taxon>
        <taxon>Burkholderiales</taxon>
        <taxon>Comamonadaceae</taxon>
        <taxon>Rhodoferax</taxon>
    </lineage>
</organism>
<dbReference type="GO" id="GO:0005737">
    <property type="term" value="C:cytoplasm"/>
    <property type="evidence" value="ECO:0007669"/>
    <property type="project" value="TreeGrafter"/>
</dbReference>
<accession>A0A515DG27</accession>
<sequence>MIKVGDTLPAVTLMEFSEVEGNGCSIGPNPVDVSKAAAGKTIALFALPGAFTPTCSAKHVPGYVAKADELKAAGVDEIWCVSVNDAFVMGAWARDQKTGTKVRMLGDGDAAFAKATGLTLDLTGKGMGLRSNRYSMLVKNGKVATLNIEGPGKFEVSDAATLLAQARS</sequence>
<keyword evidence="3 6" id="KW-0560">Oxidoreductase</keyword>
<dbReference type="FunFam" id="3.40.30.10:FF:000020">
    <property type="entry name" value="Peroxiredoxin"/>
    <property type="match status" value="1"/>
</dbReference>
<dbReference type="InterPro" id="IPR036249">
    <property type="entry name" value="Thioredoxin-like_sf"/>
</dbReference>
<dbReference type="CDD" id="cd03013">
    <property type="entry name" value="PRX5_like"/>
    <property type="match status" value="1"/>
</dbReference>
<evidence type="ECO:0000256" key="6">
    <source>
        <dbReference type="RuleBase" id="RU366011"/>
    </source>
</evidence>
<dbReference type="PANTHER" id="PTHR10430">
    <property type="entry name" value="PEROXIREDOXIN"/>
    <property type="match status" value="1"/>
</dbReference>
<dbReference type="AlphaFoldDB" id="A0A515DG27"/>
<dbReference type="Proteomes" id="UP000316798">
    <property type="component" value="Chromosome"/>
</dbReference>
<dbReference type="Gene3D" id="3.40.30.10">
    <property type="entry name" value="Glutaredoxin"/>
    <property type="match status" value="1"/>
</dbReference>
<comment type="catalytic activity">
    <reaction evidence="6">
        <text>a hydroperoxide + 2 glutathione = an alcohol + glutathione disulfide + H2O</text>
        <dbReference type="Rhea" id="RHEA:62632"/>
        <dbReference type="ChEBI" id="CHEBI:15377"/>
        <dbReference type="ChEBI" id="CHEBI:30879"/>
        <dbReference type="ChEBI" id="CHEBI:35924"/>
        <dbReference type="ChEBI" id="CHEBI:57925"/>
        <dbReference type="ChEBI" id="CHEBI:58297"/>
        <dbReference type="EC" id="1.11.1.27"/>
    </reaction>
</comment>
<evidence type="ECO:0000256" key="2">
    <source>
        <dbReference type="ARBA" id="ARBA00022862"/>
    </source>
</evidence>
<keyword evidence="1 6" id="KW-0575">Peroxidase</keyword>
<evidence type="ECO:0000256" key="5">
    <source>
        <dbReference type="PIRSR" id="PIRSR637944-1"/>
    </source>
</evidence>
<evidence type="ECO:0000313" key="8">
    <source>
        <dbReference type="EMBL" id="QDL39376.1"/>
    </source>
</evidence>
<dbReference type="InterPro" id="IPR013740">
    <property type="entry name" value="Redoxin"/>
</dbReference>